<gene>
    <name evidence="1" type="ORF">L6164_031616</name>
</gene>
<name>A0ACB9LGB3_BAUVA</name>
<comment type="caution">
    <text evidence="1">The sequence shown here is derived from an EMBL/GenBank/DDBJ whole genome shotgun (WGS) entry which is preliminary data.</text>
</comment>
<dbReference type="EMBL" id="CM039437">
    <property type="protein sequence ID" value="KAI4308557.1"/>
    <property type="molecule type" value="Genomic_DNA"/>
</dbReference>
<protein>
    <submittedName>
        <fullName evidence="1">Uncharacterized protein</fullName>
    </submittedName>
</protein>
<accession>A0ACB9LGB3</accession>
<reference evidence="1 2" key="1">
    <citation type="journal article" date="2022" name="DNA Res.">
        <title>Chromosomal-level genome assembly of the orchid tree Bauhinia variegata (Leguminosae; Cercidoideae) supports the allotetraploid origin hypothesis of Bauhinia.</title>
        <authorList>
            <person name="Zhong Y."/>
            <person name="Chen Y."/>
            <person name="Zheng D."/>
            <person name="Pang J."/>
            <person name="Liu Y."/>
            <person name="Luo S."/>
            <person name="Meng S."/>
            <person name="Qian L."/>
            <person name="Wei D."/>
            <person name="Dai S."/>
            <person name="Zhou R."/>
        </authorList>
    </citation>
    <scope>NUCLEOTIDE SEQUENCE [LARGE SCALE GENOMIC DNA]</scope>
    <source>
        <strain evidence="1">BV-YZ2020</strain>
    </source>
</reference>
<evidence type="ECO:0000313" key="2">
    <source>
        <dbReference type="Proteomes" id="UP000828941"/>
    </source>
</evidence>
<dbReference type="Proteomes" id="UP000828941">
    <property type="component" value="Chromosome 12"/>
</dbReference>
<sequence>MKVLREWNCKSSTFCLSLRELRKPTFSLPKAASSGAKRVNPAEFAAESCELSWLINWVDLSSLTRTENFFAFVRIANMSVVGTLWTAAGVGAPLGVAGTSGTVLMPGVGAAAVGVVGVTPNAGGEAAGDRGEAGARGDFVGG</sequence>
<proteinExistence type="predicted"/>
<organism evidence="1 2">
    <name type="scientific">Bauhinia variegata</name>
    <name type="common">Purple orchid tree</name>
    <name type="synonym">Phanera variegata</name>
    <dbReference type="NCBI Taxonomy" id="167791"/>
    <lineage>
        <taxon>Eukaryota</taxon>
        <taxon>Viridiplantae</taxon>
        <taxon>Streptophyta</taxon>
        <taxon>Embryophyta</taxon>
        <taxon>Tracheophyta</taxon>
        <taxon>Spermatophyta</taxon>
        <taxon>Magnoliopsida</taxon>
        <taxon>eudicotyledons</taxon>
        <taxon>Gunneridae</taxon>
        <taxon>Pentapetalae</taxon>
        <taxon>rosids</taxon>
        <taxon>fabids</taxon>
        <taxon>Fabales</taxon>
        <taxon>Fabaceae</taxon>
        <taxon>Cercidoideae</taxon>
        <taxon>Cercideae</taxon>
        <taxon>Bauhiniinae</taxon>
        <taxon>Bauhinia</taxon>
    </lineage>
</organism>
<keyword evidence="2" id="KW-1185">Reference proteome</keyword>
<evidence type="ECO:0000313" key="1">
    <source>
        <dbReference type="EMBL" id="KAI4308557.1"/>
    </source>
</evidence>